<accession>A0A317WCC3</accession>
<sequence>MSTSNNSVPLPEMASIPQKPTMPGTFPADINLESPKEDATATMTQDMDKVAISVTSPENKLSKKWTTTTLAIDPKPKPEYRGPVGTQTRPFDSYVEHTFLKKPMVSMICVEWCDHYHPESKELCLQKLVQLFQRLRNRNPTWKPIYGYTRPYDGSLQLYSDCEPVQGDELADGMIRVLQYQYHGQKSFKDYETGDSCLVGQWQSVIPSNKLAQEDLDIINYDDGKLQPLTEDDEEKRVEKKNEEEEKEE</sequence>
<proteinExistence type="predicted"/>
<evidence type="ECO:0000313" key="3">
    <source>
        <dbReference type="Proteomes" id="UP000246702"/>
    </source>
</evidence>
<evidence type="ECO:0000313" key="2">
    <source>
        <dbReference type="EMBL" id="PWY83879.1"/>
    </source>
</evidence>
<feature type="region of interest" description="Disordered" evidence="1">
    <location>
        <begin position="222"/>
        <end position="249"/>
    </location>
</feature>
<gene>
    <name evidence="2" type="ORF">BO94DRAFT_586924</name>
</gene>
<feature type="region of interest" description="Disordered" evidence="1">
    <location>
        <begin position="1"/>
        <end position="41"/>
    </location>
</feature>
<dbReference type="AlphaFoldDB" id="A0A317WCC3"/>
<reference evidence="2 3" key="1">
    <citation type="submission" date="2016-12" db="EMBL/GenBank/DDBJ databases">
        <title>The genomes of Aspergillus section Nigri reveals drivers in fungal speciation.</title>
        <authorList>
            <consortium name="DOE Joint Genome Institute"/>
            <person name="Vesth T.C."/>
            <person name="Nybo J."/>
            <person name="Theobald S."/>
            <person name="Brandl J."/>
            <person name="Frisvad J.C."/>
            <person name="Nielsen K.F."/>
            <person name="Lyhne E.K."/>
            <person name="Kogle M.E."/>
            <person name="Kuo A."/>
            <person name="Riley R."/>
            <person name="Clum A."/>
            <person name="Nolan M."/>
            <person name="Lipzen A."/>
            <person name="Salamov A."/>
            <person name="Henrissat B."/>
            <person name="Wiebenga A."/>
            <person name="De Vries R.P."/>
            <person name="Grigoriev I.V."/>
            <person name="Mortensen U.H."/>
            <person name="Andersen M.R."/>
            <person name="Baker S.E."/>
        </authorList>
    </citation>
    <scope>NUCLEOTIDE SEQUENCE [LARGE SCALE GENOMIC DNA]</scope>
    <source>
        <strain evidence="2 3">CBS 115572</strain>
    </source>
</reference>
<comment type="caution">
    <text evidence="2">The sequence shown here is derived from an EMBL/GenBank/DDBJ whole genome shotgun (WGS) entry which is preliminary data.</text>
</comment>
<dbReference type="GeneID" id="37117934"/>
<feature type="compositionally biased region" description="Basic and acidic residues" evidence="1">
    <location>
        <begin position="235"/>
        <end position="249"/>
    </location>
</feature>
<evidence type="ECO:0000256" key="1">
    <source>
        <dbReference type="SAM" id="MobiDB-lite"/>
    </source>
</evidence>
<dbReference type="EMBL" id="MSFK01000018">
    <property type="protein sequence ID" value="PWY83879.1"/>
    <property type="molecule type" value="Genomic_DNA"/>
</dbReference>
<name>A0A317WCC3_9EURO</name>
<dbReference type="OrthoDB" id="10568761at2759"/>
<keyword evidence="3" id="KW-1185">Reference proteome</keyword>
<organism evidence="2 3">
    <name type="scientific">Aspergillus sclerotioniger CBS 115572</name>
    <dbReference type="NCBI Taxonomy" id="1450535"/>
    <lineage>
        <taxon>Eukaryota</taxon>
        <taxon>Fungi</taxon>
        <taxon>Dikarya</taxon>
        <taxon>Ascomycota</taxon>
        <taxon>Pezizomycotina</taxon>
        <taxon>Eurotiomycetes</taxon>
        <taxon>Eurotiomycetidae</taxon>
        <taxon>Eurotiales</taxon>
        <taxon>Aspergillaceae</taxon>
        <taxon>Aspergillus</taxon>
        <taxon>Aspergillus subgen. Circumdati</taxon>
    </lineage>
</organism>
<dbReference type="Proteomes" id="UP000246702">
    <property type="component" value="Unassembled WGS sequence"/>
</dbReference>
<dbReference type="RefSeq" id="XP_025466347.1">
    <property type="nucleotide sequence ID" value="XM_025615791.1"/>
</dbReference>
<protein>
    <submittedName>
        <fullName evidence="2">Uncharacterized protein</fullName>
    </submittedName>
</protein>